<proteinExistence type="predicted"/>
<evidence type="ECO:0000313" key="2">
    <source>
        <dbReference type="Proteomes" id="UP000616201"/>
    </source>
</evidence>
<organism evidence="1 2">
    <name type="scientific">Sphingobacterium hungaricum</name>
    <dbReference type="NCBI Taxonomy" id="2082723"/>
    <lineage>
        <taxon>Bacteria</taxon>
        <taxon>Pseudomonadati</taxon>
        <taxon>Bacteroidota</taxon>
        <taxon>Sphingobacteriia</taxon>
        <taxon>Sphingobacteriales</taxon>
        <taxon>Sphingobacteriaceae</taxon>
        <taxon>Sphingobacterium</taxon>
    </lineage>
</organism>
<comment type="caution">
    <text evidence="1">The sequence shown here is derived from an EMBL/GenBank/DDBJ whole genome shotgun (WGS) entry which is preliminary data.</text>
</comment>
<dbReference type="RefSeq" id="WP_196934800.1">
    <property type="nucleotide sequence ID" value="NZ_MU158698.1"/>
</dbReference>
<dbReference type="Proteomes" id="UP000616201">
    <property type="component" value="Unassembled WGS sequence"/>
</dbReference>
<dbReference type="AlphaFoldDB" id="A0A928YPG4"/>
<protein>
    <recommendedName>
        <fullName evidence="3">Lipocalin-like domain-containing protein</fullName>
    </recommendedName>
</protein>
<keyword evidence="2" id="KW-1185">Reference proteome</keyword>
<accession>A0A928YPG4</accession>
<dbReference type="EMBL" id="PRDK01000001">
    <property type="protein sequence ID" value="MBE8712467.1"/>
    <property type="molecule type" value="Genomic_DNA"/>
</dbReference>
<gene>
    <name evidence="1" type="ORF">C4F49_02080</name>
</gene>
<reference evidence="1" key="1">
    <citation type="submission" date="2018-02" db="EMBL/GenBank/DDBJ databases">
        <authorList>
            <person name="Vasarhelyi B.M."/>
            <person name="Deshmukh S."/>
            <person name="Balint B."/>
            <person name="Kukolya J."/>
        </authorList>
    </citation>
    <scope>NUCLEOTIDE SEQUENCE</scope>
    <source>
        <strain evidence="1">KB22</strain>
    </source>
</reference>
<evidence type="ECO:0000313" key="1">
    <source>
        <dbReference type="EMBL" id="MBE8712467.1"/>
    </source>
</evidence>
<name>A0A928YPG4_9SPHI</name>
<evidence type="ECO:0008006" key="3">
    <source>
        <dbReference type="Google" id="ProtNLM"/>
    </source>
</evidence>
<sequence length="129" mass="14831">MALFVKLISFGFLTLIATNTQYSKLHKRWKIIADNTIYLNLDGSSHGGFKDRIDSVKSDTVFIEFFNDGKFKSVEGDGTFTTDNDSLYLNLPEGSSSFKYELKDSSLYLHIDFLRDDYIRREVLHAIPM</sequence>